<evidence type="ECO:0000313" key="1">
    <source>
        <dbReference type="EMBL" id="KAF9592318.1"/>
    </source>
</evidence>
<comment type="caution">
    <text evidence="1">The sequence shown here is derived from an EMBL/GenBank/DDBJ whole genome shotgun (WGS) entry which is preliminary data.</text>
</comment>
<evidence type="ECO:0000313" key="2">
    <source>
        <dbReference type="Proteomes" id="UP000631114"/>
    </source>
</evidence>
<sequence>MVGNCFIVTPWSQDVEKRRKTIKGIPILVNLFDVPKELLSDEGLGVVASRLGKPLQMDETTASKKRITFVRVCIEVEISSELSLSFEIEMEKRDNRIVRVEYSWVPKKCDNCKAFGHLTDKCFRVPRSIETATYNVNGRRRVWVQYQQEVVVEQEPANISRTNNNSANERVATTENVEMNQLTTEVAKMEENNGIVNNGSTEDTDVRLLQNLPMVPYVDSLEQLVGLEDSAAMAEFKAELVEFVRSSESIGEGELSEDVLSVEETP</sequence>
<reference evidence="1 2" key="1">
    <citation type="submission" date="2020-10" db="EMBL/GenBank/DDBJ databases">
        <title>The Coptis chinensis genome and diversification of protoberbering-type alkaloids.</title>
        <authorList>
            <person name="Wang B."/>
            <person name="Shu S."/>
            <person name="Song C."/>
            <person name="Liu Y."/>
        </authorList>
    </citation>
    <scope>NUCLEOTIDE SEQUENCE [LARGE SCALE GENOMIC DNA]</scope>
    <source>
        <strain evidence="1">HL-2020</strain>
        <tissue evidence="1">Leaf</tissue>
    </source>
</reference>
<gene>
    <name evidence="1" type="ORF">IFM89_014226</name>
</gene>
<keyword evidence="2" id="KW-1185">Reference proteome</keyword>
<protein>
    <recommendedName>
        <fullName evidence="3">DUF4283 domain-containing protein</fullName>
    </recommendedName>
</protein>
<accession>A0A835H876</accession>
<dbReference type="PANTHER" id="PTHR31286">
    <property type="entry name" value="GLYCINE-RICH CELL WALL STRUCTURAL PROTEIN 1.8-LIKE"/>
    <property type="match status" value="1"/>
</dbReference>
<dbReference type="OrthoDB" id="1939300at2759"/>
<dbReference type="Proteomes" id="UP000631114">
    <property type="component" value="Unassembled WGS sequence"/>
</dbReference>
<evidence type="ECO:0008006" key="3">
    <source>
        <dbReference type="Google" id="ProtNLM"/>
    </source>
</evidence>
<dbReference type="InterPro" id="IPR040256">
    <property type="entry name" value="At4g02000-like"/>
</dbReference>
<proteinExistence type="predicted"/>
<dbReference type="AlphaFoldDB" id="A0A835H876"/>
<name>A0A835H876_9MAGN</name>
<dbReference type="PANTHER" id="PTHR31286:SF165">
    <property type="entry name" value="DUF4283 DOMAIN-CONTAINING PROTEIN"/>
    <property type="match status" value="1"/>
</dbReference>
<dbReference type="EMBL" id="JADFTS010000008">
    <property type="protein sequence ID" value="KAF9592318.1"/>
    <property type="molecule type" value="Genomic_DNA"/>
</dbReference>
<organism evidence="1 2">
    <name type="scientific">Coptis chinensis</name>
    <dbReference type="NCBI Taxonomy" id="261450"/>
    <lineage>
        <taxon>Eukaryota</taxon>
        <taxon>Viridiplantae</taxon>
        <taxon>Streptophyta</taxon>
        <taxon>Embryophyta</taxon>
        <taxon>Tracheophyta</taxon>
        <taxon>Spermatophyta</taxon>
        <taxon>Magnoliopsida</taxon>
        <taxon>Ranunculales</taxon>
        <taxon>Ranunculaceae</taxon>
        <taxon>Coptidoideae</taxon>
        <taxon>Coptis</taxon>
    </lineage>
</organism>